<reference evidence="1" key="1">
    <citation type="submission" date="2022-12" db="EMBL/GenBank/DDBJ databases">
        <title>B. miyamotoi WGS.</title>
        <authorList>
            <person name="Kuleshov K.V."/>
            <person name="Hoornstra D."/>
            <person name="Hovius J.W."/>
            <person name="Platonov A.E."/>
            <person name="Telford S.R. III."/>
        </authorList>
    </citation>
    <scope>NUCLEOTIDE SEQUENCE</scope>
    <source>
        <strain evidence="1">Yekat-76</strain>
        <plasmid evidence="1">pYekat-76-lp24-1</plasmid>
    </source>
</reference>
<proteinExistence type="predicted"/>
<name>A0AAQ3CMZ3_9SPIR</name>
<sequence>MRFNLKYLAKRLYVKLDRFWTTYMCDEVQLKKTDVNFPIFNLEDIDYEYIYSYLKVGIKEICR</sequence>
<dbReference type="RefSeq" id="WP_025444461.1">
    <property type="nucleotide sequence ID" value="NZ_CP024215.2"/>
</dbReference>
<keyword evidence="1" id="KW-0614">Plasmid</keyword>
<dbReference type="Proteomes" id="UP000291995">
    <property type="component" value="Plasmid pYekat-76-lp24-1"/>
</dbReference>
<dbReference type="EMBL" id="CP117146">
    <property type="protein sequence ID" value="WEG86398.1"/>
    <property type="molecule type" value="Genomic_DNA"/>
</dbReference>
<evidence type="ECO:0000313" key="2">
    <source>
        <dbReference type="Proteomes" id="UP000291995"/>
    </source>
</evidence>
<geneLocation type="plasmid" evidence="1 2">
    <name>pYekat-76-lp24-1</name>
</geneLocation>
<protein>
    <submittedName>
        <fullName evidence="1">Uncharacterized protein</fullName>
    </submittedName>
</protein>
<dbReference type="AlphaFoldDB" id="A0AAQ3CMZ3"/>
<organism evidence="1 2">
    <name type="scientific">Borrelia miyamotoi</name>
    <dbReference type="NCBI Taxonomy" id="47466"/>
    <lineage>
        <taxon>Bacteria</taxon>
        <taxon>Pseudomonadati</taxon>
        <taxon>Spirochaetota</taxon>
        <taxon>Spirochaetia</taxon>
        <taxon>Spirochaetales</taxon>
        <taxon>Borreliaceae</taxon>
        <taxon>Borrelia</taxon>
    </lineage>
</organism>
<gene>
    <name evidence="1" type="ORF">EZU67_006150</name>
</gene>
<evidence type="ECO:0000313" key="1">
    <source>
        <dbReference type="EMBL" id="WEG86398.1"/>
    </source>
</evidence>
<accession>A0AAQ3CMZ3</accession>